<dbReference type="GO" id="GO:0003677">
    <property type="term" value="F:DNA binding"/>
    <property type="evidence" value="ECO:0007669"/>
    <property type="project" value="InterPro"/>
</dbReference>
<dbReference type="GO" id="GO:0006313">
    <property type="term" value="P:DNA transposition"/>
    <property type="evidence" value="ECO:0007669"/>
    <property type="project" value="InterPro"/>
</dbReference>
<dbReference type="InterPro" id="IPR002686">
    <property type="entry name" value="Transposase_17"/>
</dbReference>
<organism evidence="2 3">
    <name type="scientific">Brumimicrobium salinarum</name>
    <dbReference type="NCBI Taxonomy" id="2058658"/>
    <lineage>
        <taxon>Bacteria</taxon>
        <taxon>Pseudomonadati</taxon>
        <taxon>Bacteroidota</taxon>
        <taxon>Flavobacteriia</taxon>
        <taxon>Flavobacteriales</taxon>
        <taxon>Crocinitomicaceae</taxon>
        <taxon>Brumimicrobium</taxon>
    </lineage>
</organism>
<evidence type="ECO:0000259" key="1">
    <source>
        <dbReference type="SMART" id="SM01321"/>
    </source>
</evidence>
<protein>
    <submittedName>
        <fullName evidence="2">Transposase</fullName>
    </submittedName>
</protein>
<dbReference type="AlphaFoldDB" id="A0A2I0R0J8"/>
<keyword evidence="3" id="KW-1185">Reference proteome</keyword>
<dbReference type="EMBL" id="PJNI01000013">
    <property type="protein sequence ID" value="PKR80108.1"/>
    <property type="molecule type" value="Genomic_DNA"/>
</dbReference>
<accession>A0A2I0R0J8</accession>
<evidence type="ECO:0000313" key="3">
    <source>
        <dbReference type="Proteomes" id="UP000236654"/>
    </source>
</evidence>
<dbReference type="SMART" id="SM01321">
    <property type="entry name" value="Y1_Tnp"/>
    <property type="match status" value="1"/>
</dbReference>
<dbReference type="PANTHER" id="PTHR34322:SF2">
    <property type="entry name" value="TRANSPOSASE IS200-LIKE DOMAIN-CONTAINING PROTEIN"/>
    <property type="match status" value="1"/>
</dbReference>
<sequence>MSRNYRFHNPEAPYFVSFSVVEWLDVFTRNEYKDILIDSLHYCQEKKGMEIYAWCIMSNHVHLVFRSTEGIPPGQLLGSFKRHTSMAVVKAIKENDRESRKENLLETFKRNGSKKSNVTYNQFWRQDNKPIELWSNFVISQKIRYIHNNPVEQGLGFRPEDYPYSSAVDYSGEKGVLNGVVVVGL</sequence>
<dbReference type="Gene3D" id="3.30.70.1290">
    <property type="entry name" value="Transposase IS200-like"/>
    <property type="match status" value="1"/>
</dbReference>
<comment type="caution">
    <text evidence="2">The sequence shown here is derived from an EMBL/GenBank/DDBJ whole genome shotgun (WGS) entry which is preliminary data.</text>
</comment>
<dbReference type="SUPFAM" id="SSF143422">
    <property type="entry name" value="Transposase IS200-like"/>
    <property type="match status" value="1"/>
</dbReference>
<feature type="domain" description="Transposase IS200-like" evidence="1">
    <location>
        <begin position="9"/>
        <end position="149"/>
    </location>
</feature>
<dbReference type="PANTHER" id="PTHR34322">
    <property type="entry name" value="TRANSPOSASE, Y1_TNP DOMAIN-CONTAINING"/>
    <property type="match status" value="1"/>
</dbReference>
<dbReference type="InterPro" id="IPR036515">
    <property type="entry name" value="Transposase_17_sf"/>
</dbReference>
<gene>
    <name evidence="2" type="ORF">CW751_11425</name>
</gene>
<dbReference type="RefSeq" id="WP_101335166.1">
    <property type="nucleotide sequence ID" value="NZ_PJNI01000013.1"/>
</dbReference>
<dbReference type="OrthoDB" id="9788881at2"/>
<dbReference type="Proteomes" id="UP000236654">
    <property type="component" value="Unassembled WGS sequence"/>
</dbReference>
<name>A0A2I0R0J8_9FLAO</name>
<dbReference type="NCBIfam" id="NF047646">
    <property type="entry name" value="REP_Tyr_transpos"/>
    <property type="match status" value="1"/>
</dbReference>
<evidence type="ECO:0000313" key="2">
    <source>
        <dbReference type="EMBL" id="PKR80108.1"/>
    </source>
</evidence>
<dbReference type="Pfam" id="PF01797">
    <property type="entry name" value="Y1_Tnp"/>
    <property type="match status" value="1"/>
</dbReference>
<reference evidence="2 3" key="1">
    <citation type="submission" date="2017-12" db="EMBL/GenBank/DDBJ databases">
        <title>The draft genome sequence of Brumimicrobium saltpan LHR20.</title>
        <authorList>
            <person name="Do Z.-J."/>
            <person name="Luo H.-R."/>
        </authorList>
    </citation>
    <scope>NUCLEOTIDE SEQUENCE [LARGE SCALE GENOMIC DNA]</scope>
    <source>
        <strain evidence="2 3">LHR20</strain>
    </source>
</reference>
<proteinExistence type="predicted"/>
<dbReference type="GO" id="GO:0004803">
    <property type="term" value="F:transposase activity"/>
    <property type="evidence" value="ECO:0007669"/>
    <property type="project" value="InterPro"/>
</dbReference>